<dbReference type="Gene3D" id="1.20.81.30">
    <property type="entry name" value="Type II secretion system (T2SS), domain F"/>
    <property type="match status" value="1"/>
</dbReference>
<reference evidence="8 9" key="1">
    <citation type="submission" date="2019-11" db="EMBL/GenBank/DDBJ databases">
        <authorList>
            <person name="Zhang X.Y."/>
        </authorList>
    </citation>
    <scope>NUCLEOTIDE SEQUENCE [LARGE SCALE GENOMIC DNA]</scope>
    <source>
        <strain evidence="8 9">C176</strain>
    </source>
</reference>
<feature type="transmembrane region" description="Helical" evidence="6">
    <location>
        <begin position="251"/>
        <end position="270"/>
    </location>
</feature>
<comment type="subcellular location">
    <subcellularLocation>
        <location evidence="1">Cell membrane</location>
        <topology evidence="1">Multi-pass membrane protein</topology>
    </subcellularLocation>
</comment>
<keyword evidence="3 6" id="KW-0812">Transmembrane</keyword>
<proteinExistence type="predicted"/>
<comment type="caution">
    <text evidence="8">The sequence shown here is derived from an EMBL/GenBank/DDBJ whole genome shotgun (WGS) entry which is preliminary data.</text>
</comment>
<evidence type="ECO:0000313" key="9">
    <source>
        <dbReference type="Proteomes" id="UP000433788"/>
    </source>
</evidence>
<evidence type="ECO:0000256" key="4">
    <source>
        <dbReference type="ARBA" id="ARBA00022989"/>
    </source>
</evidence>
<organism evidence="8 9">
    <name type="scientific">Spiribacter salilacus</name>
    <dbReference type="NCBI Taxonomy" id="2664894"/>
    <lineage>
        <taxon>Bacteria</taxon>
        <taxon>Pseudomonadati</taxon>
        <taxon>Pseudomonadota</taxon>
        <taxon>Gammaproteobacteria</taxon>
        <taxon>Chromatiales</taxon>
        <taxon>Ectothiorhodospiraceae</taxon>
        <taxon>Spiribacter</taxon>
    </lineage>
</organism>
<gene>
    <name evidence="8" type="ORF">GH984_01390</name>
</gene>
<dbReference type="Proteomes" id="UP000433788">
    <property type="component" value="Unassembled WGS sequence"/>
</dbReference>
<keyword evidence="2" id="KW-1003">Cell membrane</keyword>
<dbReference type="EMBL" id="WJPP01000001">
    <property type="protein sequence ID" value="MRH77365.1"/>
    <property type="molecule type" value="Genomic_DNA"/>
</dbReference>
<dbReference type="PANTHER" id="PTHR35007">
    <property type="entry name" value="INTEGRAL MEMBRANE PROTEIN-RELATED"/>
    <property type="match status" value="1"/>
</dbReference>
<dbReference type="PANTHER" id="PTHR35007:SF1">
    <property type="entry name" value="PILUS ASSEMBLY PROTEIN"/>
    <property type="match status" value="1"/>
</dbReference>
<evidence type="ECO:0000259" key="7">
    <source>
        <dbReference type="Pfam" id="PF00482"/>
    </source>
</evidence>
<evidence type="ECO:0000256" key="3">
    <source>
        <dbReference type="ARBA" id="ARBA00022692"/>
    </source>
</evidence>
<dbReference type="Pfam" id="PF00482">
    <property type="entry name" value="T2SSF"/>
    <property type="match status" value="1"/>
</dbReference>
<evidence type="ECO:0000256" key="5">
    <source>
        <dbReference type="ARBA" id="ARBA00023136"/>
    </source>
</evidence>
<dbReference type="InterPro" id="IPR018076">
    <property type="entry name" value="T2SS_GspF_dom"/>
</dbReference>
<feature type="transmembrane region" description="Helical" evidence="6">
    <location>
        <begin position="72"/>
        <end position="92"/>
    </location>
</feature>
<evidence type="ECO:0000313" key="8">
    <source>
        <dbReference type="EMBL" id="MRH77365.1"/>
    </source>
</evidence>
<keyword evidence="9" id="KW-1185">Reference proteome</keyword>
<protein>
    <submittedName>
        <fullName evidence="8">Secretion system protein F</fullName>
    </submittedName>
</protein>
<sequence>MLLFSFAFIASTLAFLASWFLLTEAGHQYHRRIAGKVSEDLRTQFVSASQIQLTLAGIIPCFLLLATPLLGMPWPLAIVFSIAALGIPAIGAKRLRKRRHEQFIAQLPDALLALASSLRAGANLSQAIMLTGQRQPDPLGQEFALVQGRQRLGDDLKTALDSLCQRFPSAELRLFRDALVISHQVGGDLAGTLETVSSTLRERAQIEEKVQALTSMGRMQGKVMCLLPVAIGGMLYLQQPEMMQRLFTEPMGWAVLGVVSVMMTLAIFMIRKIVNIDV</sequence>
<evidence type="ECO:0000256" key="1">
    <source>
        <dbReference type="ARBA" id="ARBA00004651"/>
    </source>
</evidence>
<evidence type="ECO:0000256" key="2">
    <source>
        <dbReference type="ARBA" id="ARBA00022475"/>
    </source>
</evidence>
<dbReference type="RefSeq" id="WP_153718419.1">
    <property type="nucleotide sequence ID" value="NZ_WJPP01000001.1"/>
</dbReference>
<feature type="domain" description="Type II secretion system protein GspF" evidence="7">
    <location>
        <begin position="111"/>
        <end position="236"/>
    </location>
</feature>
<dbReference type="AlphaFoldDB" id="A0A6N7QLJ9"/>
<keyword evidence="5 6" id="KW-0472">Membrane</keyword>
<name>A0A6N7QLJ9_9GAMM</name>
<feature type="transmembrane region" description="Helical" evidence="6">
    <location>
        <begin position="6"/>
        <end position="25"/>
    </location>
</feature>
<evidence type="ECO:0000256" key="6">
    <source>
        <dbReference type="SAM" id="Phobius"/>
    </source>
</evidence>
<accession>A0A6N7QLJ9</accession>
<feature type="transmembrane region" description="Helical" evidence="6">
    <location>
        <begin position="223"/>
        <end position="239"/>
    </location>
</feature>
<dbReference type="GO" id="GO:0005886">
    <property type="term" value="C:plasma membrane"/>
    <property type="evidence" value="ECO:0007669"/>
    <property type="project" value="UniProtKB-SubCell"/>
</dbReference>
<feature type="transmembrane region" description="Helical" evidence="6">
    <location>
        <begin position="45"/>
        <end position="66"/>
    </location>
</feature>
<keyword evidence="4 6" id="KW-1133">Transmembrane helix</keyword>
<dbReference type="InterPro" id="IPR042094">
    <property type="entry name" value="T2SS_GspF_sf"/>
</dbReference>